<feature type="compositionally biased region" description="Low complexity" evidence="1">
    <location>
        <begin position="49"/>
        <end position="62"/>
    </location>
</feature>
<feature type="region of interest" description="Disordered" evidence="1">
    <location>
        <begin position="1"/>
        <end position="63"/>
    </location>
</feature>
<keyword evidence="2" id="KW-1133">Transmembrane helix</keyword>
<organism evidence="3 4">
    <name type="scientific">Brooklawnia cerclae</name>
    <dbReference type="NCBI Taxonomy" id="349934"/>
    <lineage>
        <taxon>Bacteria</taxon>
        <taxon>Bacillati</taxon>
        <taxon>Actinomycetota</taxon>
        <taxon>Actinomycetes</taxon>
        <taxon>Propionibacteriales</taxon>
        <taxon>Propionibacteriaceae</taxon>
        <taxon>Brooklawnia</taxon>
    </lineage>
</organism>
<protein>
    <submittedName>
        <fullName evidence="3">Uncharacterized protein</fullName>
    </submittedName>
</protein>
<name>A0ABX0SNF9_9ACTN</name>
<evidence type="ECO:0000256" key="1">
    <source>
        <dbReference type="SAM" id="MobiDB-lite"/>
    </source>
</evidence>
<proteinExistence type="predicted"/>
<dbReference type="RefSeq" id="WP_167172144.1">
    <property type="nucleotide sequence ID" value="NZ_BAAAOO010000006.1"/>
</dbReference>
<feature type="compositionally biased region" description="Pro residues" evidence="1">
    <location>
        <begin position="39"/>
        <end position="48"/>
    </location>
</feature>
<evidence type="ECO:0000313" key="4">
    <source>
        <dbReference type="Proteomes" id="UP000749311"/>
    </source>
</evidence>
<evidence type="ECO:0000256" key="2">
    <source>
        <dbReference type="SAM" id="Phobius"/>
    </source>
</evidence>
<keyword evidence="2" id="KW-0812">Transmembrane</keyword>
<accession>A0ABX0SNF9</accession>
<keyword evidence="4" id="KW-1185">Reference proteome</keyword>
<dbReference type="Proteomes" id="UP000749311">
    <property type="component" value="Unassembled WGS sequence"/>
</dbReference>
<gene>
    <name evidence="3" type="ORF">FB473_003555</name>
</gene>
<sequence>MSHAGSHRSFDGTAHAAGESGPAGVPRRAWEAPQSWAPPVDPRPPAQWAPPQGWAPATTTPQRVRRRVPTAVKALVVGAVVLVLAIATVYIVGGFEQRQTYADRAVGEVLSLGPMDVTLDEAVTFDDYGSPAIEVRATCVSTLDTTSSGVEYALTNGGALAGVSTASGLAISEGVRLQFGVHTIVTTAVREVLAPGLQPMPCVLRFDMPAGTVVPDEVTVVLAILEWTEENNVKNGEDVSRTWNPSHDGVRVHLPVEHLTERP</sequence>
<evidence type="ECO:0000313" key="3">
    <source>
        <dbReference type="EMBL" id="NIH58853.1"/>
    </source>
</evidence>
<comment type="caution">
    <text evidence="3">The sequence shown here is derived from an EMBL/GenBank/DDBJ whole genome shotgun (WGS) entry which is preliminary data.</text>
</comment>
<dbReference type="EMBL" id="JAAMOZ010000006">
    <property type="protein sequence ID" value="NIH58853.1"/>
    <property type="molecule type" value="Genomic_DNA"/>
</dbReference>
<feature type="transmembrane region" description="Helical" evidence="2">
    <location>
        <begin position="71"/>
        <end position="92"/>
    </location>
</feature>
<reference evidence="3 4" key="1">
    <citation type="submission" date="2020-02" db="EMBL/GenBank/DDBJ databases">
        <title>Sequencing the genomes of 1000 actinobacteria strains.</title>
        <authorList>
            <person name="Klenk H.-P."/>
        </authorList>
    </citation>
    <scope>NUCLEOTIDE SEQUENCE [LARGE SCALE GENOMIC DNA]</scope>
    <source>
        <strain evidence="3 4">DSM 19609</strain>
    </source>
</reference>
<keyword evidence="2" id="KW-0472">Membrane</keyword>